<feature type="compositionally biased region" description="Basic and acidic residues" evidence="1">
    <location>
        <begin position="125"/>
        <end position="140"/>
    </location>
</feature>
<feature type="compositionally biased region" description="Low complexity" evidence="1">
    <location>
        <begin position="112"/>
        <end position="124"/>
    </location>
</feature>
<feature type="compositionally biased region" description="Basic and acidic residues" evidence="1">
    <location>
        <begin position="149"/>
        <end position="167"/>
    </location>
</feature>
<feature type="compositionally biased region" description="Basic and acidic residues" evidence="1">
    <location>
        <begin position="1"/>
        <end position="11"/>
    </location>
</feature>
<name>A0AAD6S3V6_9AGAR</name>
<reference evidence="2" key="1">
    <citation type="submission" date="2023-03" db="EMBL/GenBank/DDBJ databases">
        <title>Massive genome expansion in bonnet fungi (Mycena s.s.) driven by repeated elements and novel gene families across ecological guilds.</title>
        <authorList>
            <consortium name="Lawrence Berkeley National Laboratory"/>
            <person name="Harder C.B."/>
            <person name="Miyauchi S."/>
            <person name="Viragh M."/>
            <person name="Kuo A."/>
            <person name="Thoen E."/>
            <person name="Andreopoulos B."/>
            <person name="Lu D."/>
            <person name="Skrede I."/>
            <person name="Drula E."/>
            <person name="Henrissat B."/>
            <person name="Morin E."/>
            <person name="Kohler A."/>
            <person name="Barry K."/>
            <person name="LaButti K."/>
            <person name="Morin E."/>
            <person name="Salamov A."/>
            <person name="Lipzen A."/>
            <person name="Mereny Z."/>
            <person name="Hegedus B."/>
            <person name="Baldrian P."/>
            <person name="Stursova M."/>
            <person name="Weitz H."/>
            <person name="Taylor A."/>
            <person name="Grigoriev I.V."/>
            <person name="Nagy L.G."/>
            <person name="Martin F."/>
            <person name="Kauserud H."/>
        </authorList>
    </citation>
    <scope>NUCLEOTIDE SEQUENCE</scope>
    <source>
        <strain evidence="2">CBHHK200</strain>
    </source>
</reference>
<organism evidence="2 3">
    <name type="scientific">Mycena alexandri</name>
    <dbReference type="NCBI Taxonomy" id="1745969"/>
    <lineage>
        <taxon>Eukaryota</taxon>
        <taxon>Fungi</taxon>
        <taxon>Dikarya</taxon>
        <taxon>Basidiomycota</taxon>
        <taxon>Agaricomycotina</taxon>
        <taxon>Agaricomycetes</taxon>
        <taxon>Agaricomycetidae</taxon>
        <taxon>Agaricales</taxon>
        <taxon>Marasmiineae</taxon>
        <taxon>Mycenaceae</taxon>
        <taxon>Mycena</taxon>
    </lineage>
</organism>
<dbReference type="Proteomes" id="UP001218188">
    <property type="component" value="Unassembled WGS sequence"/>
</dbReference>
<dbReference type="AlphaFoldDB" id="A0AAD6S3V6"/>
<keyword evidence="3" id="KW-1185">Reference proteome</keyword>
<feature type="region of interest" description="Disordered" evidence="1">
    <location>
        <begin position="74"/>
        <end position="167"/>
    </location>
</feature>
<evidence type="ECO:0000313" key="2">
    <source>
        <dbReference type="EMBL" id="KAJ7020593.1"/>
    </source>
</evidence>
<proteinExistence type="predicted"/>
<feature type="compositionally biased region" description="Basic and acidic residues" evidence="1">
    <location>
        <begin position="89"/>
        <end position="106"/>
    </location>
</feature>
<sequence>MKVTRRARDTCPARPSGANEARRGCGAGELPSSARPFPSLRARSSIPAHPLVSLPLPLLPLSIPIPAFGFTPAPLPASETKTSRTSSNTDEHRLEGRGAPEYRRGMAPEYVAQASRSSKQAARGSVERRPEQRESRDREYSGGWGGEISIERARGANGGKEGREGREEGKEVVVVGAQVHIFIYAEKARTRTRERAAVHGGIDIA</sequence>
<feature type="compositionally biased region" description="Polar residues" evidence="1">
    <location>
        <begin position="79"/>
        <end position="88"/>
    </location>
</feature>
<dbReference type="EMBL" id="JARJCM010000258">
    <property type="protein sequence ID" value="KAJ7020593.1"/>
    <property type="molecule type" value="Genomic_DNA"/>
</dbReference>
<accession>A0AAD6S3V6</accession>
<evidence type="ECO:0000256" key="1">
    <source>
        <dbReference type="SAM" id="MobiDB-lite"/>
    </source>
</evidence>
<evidence type="ECO:0000313" key="3">
    <source>
        <dbReference type="Proteomes" id="UP001218188"/>
    </source>
</evidence>
<gene>
    <name evidence="2" type="ORF">C8F04DRAFT_1196501</name>
</gene>
<comment type="caution">
    <text evidence="2">The sequence shown here is derived from an EMBL/GenBank/DDBJ whole genome shotgun (WGS) entry which is preliminary data.</text>
</comment>
<feature type="region of interest" description="Disordered" evidence="1">
    <location>
        <begin position="1"/>
        <end position="41"/>
    </location>
</feature>
<protein>
    <submittedName>
        <fullName evidence="2">Uncharacterized protein</fullName>
    </submittedName>
</protein>